<evidence type="ECO:0000313" key="2">
    <source>
        <dbReference type="EMBL" id="KAK6624350.1"/>
    </source>
</evidence>
<dbReference type="EMBL" id="JAWJWF010000046">
    <property type="protein sequence ID" value="KAK6624350.1"/>
    <property type="molecule type" value="Genomic_DNA"/>
</dbReference>
<dbReference type="PANTHER" id="PTHR10219">
    <property type="entry name" value="GLYCOLIPID TRANSFER PROTEIN-RELATED"/>
    <property type="match status" value="1"/>
</dbReference>
<dbReference type="InterPro" id="IPR014830">
    <property type="entry name" value="Glycolipid_transfer_prot_dom"/>
</dbReference>
<dbReference type="Proteomes" id="UP001359485">
    <property type="component" value="Unassembled WGS sequence"/>
</dbReference>
<gene>
    <name evidence="2" type="ORF">RUM44_011209</name>
</gene>
<feature type="domain" description="Glycolipid transfer protein" evidence="1">
    <location>
        <begin position="57"/>
        <end position="207"/>
    </location>
</feature>
<reference evidence="2 3" key="1">
    <citation type="submission" date="2023-09" db="EMBL/GenBank/DDBJ databases">
        <title>Genomes of two closely related lineages of the louse Polyplax serrata with different host specificities.</title>
        <authorList>
            <person name="Martinu J."/>
            <person name="Tarabai H."/>
            <person name="Stefka J."/>
            <person name="Hypsa V."/>
        </authorList>
    </citation>
    <scope>NUCLEOTIDE SEQUENCE [LARGE SCALE GENOMIC DNA]</scope>
    <source>
        <strain evidence="2">98ZLc_SE</strain>
    </source>
</reference>
<evidence type="ECO:0000313" key="3">
    <source>
        <dbReference type="Proteomes" id="UP001359485"/>
    </source>
</evidence>
<keyword evidence="3" id="KW-1185">Reference proteome</keyword>
<sequence>MTNVKESKSISAITEEDLAQAAVESLDEKEEKDFDFVDFCKYMKSCVTENCSDVGDVDLKTYLLAYEQLYNFFLLLGRAFQFVASDVKSKIRILDKLCNEELEQSQKITNFLTVKSMVNYERDSGLLKNSKYVSGCRTLLRLHRGLDFIRKFLEEIYNSENGAKLGGVARQTYDKTLAEYHTWIVRNAARVAMQFLPTREELLNKVSKNDERTLKQMLEMFPEAFEDMNTAYNRIHEIYTTNNILDLP</sequence>
<comment type="caution">
    <text evidence="2">The sequence shown here is derived from an EMBL/GenBank/DDBJ whole genome shotgun (WGS) entry which is preliminary data.</text>
</comment>
<dbReference type="Gene3D" id="1.10.3520.10">
    <property type="entry name" value="Glycolipid transfer protein"/>
    <property type="match status" value="1"/>
</dbReference>
<proteinExistence type="predicted"/>
<protein>
    <recommendedName>
        <fullName evidence="1">Glycolipid transfer protein domain-containing protein</fullName>
    </recommendedName>
</protein>
<evidence type="ECO:0000259" key="1">
    <source>
        <dbReference type="Pfam" id="PF08718"/>
    </source>
</evidence>
<dbReference type="PANTHER" id="PTHR10219:SF43">
    <property type="entry name" value="GLYCOLIPID TRANSFER PROTEIN DOMAIN-CONTAINING PROTEIN"/>
    <property type="match status" value="1"/>
</dbReference>
<dbReference type="SUPFAM" id="SSF110004">
    <property type="entry name" value="Glycolipid transfer protein, GLTP"/>
    <property type="match status" value="1"/>
</dbReference>
<dbReference type="InterPro" id="IPR036497">
    <property type="entry name" value="GLTP_sf"/>
</dbReference>
<name>A0ABR1APF1_POLSC</name>
<accession>A0ABR1APF1</accession>
<organism evidence="2 3">
    <name type="scientific">Polyplax serrata</name>
    <name type="common">Common mouse louse</name>
    <dbReference type="NCBI Taxonomy" id="468196"/>
    <lineage>
        <taxon>Eukaryota</taxon>
        <taxon>Metazoa</taxon>
        <taxon>Ecdysozoa</taxon>
        <taxon>Arthropoda</taxon>
        <taxon>Hexapoda</taxon>
        <taxon>Insecta</taxon>
        <taxon>Pterygota</taxon>
        <taxon>Neoptera</taxon>
        <taxon>Paraneoptera</taxon>
        <taxon>Psocodea</taxon>
        <taxon>Troctomorpha</taxon>
        <taxon>Phthiraptera</taxon>
        <taxon>Anoplura</taxon>
        <taxon>Polyplacidae</taxon>
        <taxon>Polyplax</taxon>
    </lineage>
</organism>
<dbReference type="Pfam" id="PF08718">
    <property type="entry name" value="GLTP"/>
    <property type="match status" value="1"/>
</dbReference>